<evidence type="ECO:0000313" key="1">
    <source>
        <dbReference type="EMBL" id="DAF98660.1"/>
    </source>
</evidence>
<proteinExistence type="predicted"/>
<dbReference type="EMBL" id="BK016153">
    <property type="protein sequence ID" value="DAF98660.1"/>
    <property type="molecule type" value="Genomic_DNA"/>
</dbReference>
<organism evidence="1">
    <name type="scientific">Siphoviridae sp. ctgaU3</name>
    <dbReference type="NCBI Taxonomy" id="2825609"/>
    <lineage>
        <taxon>Viruses</taxon>
        <taxon>Duplodnaviria</taxon>
        <taxon>Heunggongvirae</taxon>
        <taxon>Uroviricota</taxon>
        <taxon>Caudoviricetes</taxon>
    </lineage>
</organism>
<protein>
    <submittedName>
        <fullName evidence="1">Terminase small subunit</fullName>
    </submittedName>
</protein>
<reference evidence="1" key="1">
    <citation type="journal article" date="2021" name="Proc. Natl. Acad. Sci. U.S.A.">
        <title>A Catalog of Tens of Thousands of Viruses from Human Metagenomes Reveals Hidden Associations with Chronic Diseases.</title>
        <authorList>
            <person name="Tisza M.J."/>
            <person name="Buck C.B."/>
        </authorList>
    </citation>
    <scope>NUCLEOTIDE SEQUENCE</scope>
    <source>
        <strain evidence="1">CtgaU3</strain>
    </source>
</reference>
<name>A0A8S5UW50_9CAUD</name>
<accession>A0A8S5UW50</accession>
<sequence length="119" mass="13242">MADRKPPARLSKSARALWDGVTSEWDLRPDELRVLEDACREASLVDRIERELGSDLLTPGSTGQVRAHPLLGEVRQHRVAMSQLLSRLNLPDADAEGRAQDARTQHARLAAVARWGEAR</sequence>